<dbReference type="GO" id="GO:0005524">
    <property type="term" value="F:ATP binding"/>
    <property type="evidence" value="ECO:0007669"/>
    <property type="project" value="UniProtKB-KW"/>
</dbReference>
<comment type="catalytic activity">
    <reaction evidence="29">
        <text>riboflavin(in) + ATP + H2O = riboflavin(out) + ADP + phosphate + H(+)</text>
        <dbReference type="Rhea" id="RHEA:61352"/>
        <dbReference type="ChEBI" id="CHEBI:15377"/>
        <dbReference type="ChEBI" id="CHEBI:15378"/>
        <dbReference type="ChEBI" id="CHEBI:30616"/>
        <dbReference type="ChEBI" id="CHEBI:43474"/>
        <dbReference type="ChEBI" id="CHEBI:57986"/>
        <dbReference type="ChEBI" id="CHEBI:456216"/>
    </reaction>
    <physiologicalReaction direction="left-to-right" evidence="29">
        <dbReference type="Rhea" id="RHEA:61353"/>
    </physiologicalReaction>
</comment>
<evidence type="ECO:0000256" key="29">
    <source>
        <dbReference type="ARBA" id="ARBA00048280"/>
    </source>
</evidence>
<accession>A0A8C1VEW8</accession>
<comment type="subcellular location">
    <subcellularLocation>
        <location evidence="2">Apical cell membrane</location>
        <topology evidence="2">Multi-pass membrane protein</topology>
    </subcellularLocation>
    <subcellularLocation>
        <location evidence="1">Mitochondrion membrane</location>
        <topology evidence="1">Multi-pass membrane protein</topology>
    </subcellularLocation>
</comment>
<keyword evidence="8" id="KW-0597">Phosphoprotein</keyword>
<dbReference type="GO" id="GO:0016324">
    <property type="term" value="C:apical plasma membrane"/>
    <property type="evidence" value="ECO:0007669"/>
    <property type="project" value="UniProtKB-SubCell"/>
</dbReference>
<evidence type="ECO:0000256" key="23">
    <source>
        <dbReference type="ARBA" id="ARBA00047279"/>
    </source>
</evidence>
<evidence type="ECO:0000256" key="21">
    <source>
        <dbReference type="ARBA" id="ARBA00034018"/>
    </source>
</evidence>
<evidence type="ECO:0000256" key="27">
    <source>
        <dbReference type="ARBA" id="ARBA00047576"/>
    </source>
</evidence>
<dbReference type="Proteomes" id="UP000694700">
    <property type="component" value="Unplaced"/>
</dbReference>
<evidence type="ECO:0000256" key="12">
    <source>
        <dbReference type="ARBA" id="ARBA00022967"/>
    </source>
</evidence>
<proteinExistence type="inferred from homology"/>
<comment type="catalytic activity">
    <reaction evidence="26">
        <text>5,7-dimethyl-2-methylamino-4-(3-pyridylmethyl)-1,3-benzothiazol-6-yl sulfate(in) + ATP + H2O = 5,7-dimethyl-2-methylamino-4-(3-pyridylmethyl)-1,3-benzothiazol-6-yl sulfate(out) + ADP + phosphate + H(+)</text>
        <dbReference type="Rhea" id="RHEA:61376"/>
        <dbReference type="ChEBI" id="CHEBI:15377"/>
        <dbReference type="ChEBI" id="CHEBI:15378"/>
        <dbReference type="ChEBI" id="CHEBI:30616"/>
        <dbReference type="ChEBI" id="CHEBI:43474"/>
        <dbReference type="ChEBI" id="CHEBI:144583"/>
        <dbReference type="ChEBI" id="CHEBI:456216"/>
    </reaction>
    <physiologicalReaction direction="left-to-right" evidence="26">
        <dbReference type="Rhea" id="RHEA:61377"/>
    </physiologicalReaction>
</comment>
<dbReference type="PROSITE" id="PS50893">
    <property type="entry name" value="ABC_TRANSPORTER_2"/>
    <property type="match status" value="1"/>
</dbReference>
<evidence type="ECO:0000256" key="3">
    <source>
        <dbReference type="ARBA" id="ARBA00005814"/>
    </source>
</evidence>
<comment type="catalytic activity">
    <reaction evidence="21">
        <text>ATP + H2O + xenobioticSide 1 = ADP + phosphate + xenobioticSide 2.</text>
        <dbReference type="EC" id="7.6.2.2"/>
    </reaction>
</comment>
<dbReference type="CDD" id="cd03213">
    <property type="entry name" value="ABCG_EPDR"/>
    <property type="match status" value="1"/>
</dbReference>
<dbReference type="InterPro" id="IPR013525">
    <property type="entry name" value="ABC2_TM"/>
</dbReference>
<evidence type="ECO:0000259" key="38">
    <source>
        <dbReference type="PROSITE" id="PS50893"/>
    </source>
</evidence>
<dbReference type="GO" id="GO:0006869">
    <property type="term" value="P:lipid transport"/>
    <property type="evidence" value="ECO:0007669"/>
    <property type="project" value="UniProtKB-KW"/>
</dbReference>
<protein>
    <recommendedName>
        <fullName evidence="5">Broad substrate specificity ATP-binding cassette transporter ABCG2</fullName>
        <ecNumber evidence="4">7.6.2.2</ecNumber>
    </recommendedName>
    <alternativeName>
        <fullName evidence="19">ATP-binding cassette sub-family G member 2</fullName>
    </alternativeName>
    <alternativeName>
        <fullName evidence="20">Urate exporter</fullName>
    </alternativeName>
</protein>
<evidence type="ECO:0000256" key="9">
    <source>
        <dbReference type="ARBA" id="ARBA00022692"/>
    </source>
</evidence>
<dbReference type="FunFam" id="3.40.50.300:FF:000622">
    <property type="entry name" value="ATP-binding cassette sub-family G member 2"/>
    <property type="match status" value="1"/>
</dbReference>
<evidence type="ECO:0000256" key="4">
    <source>
        <dbReference type="ARBA" id="ARBA00012191"/>
    </source>
</evidence>
<dbReference type="PANTHER" id="PTHR48041">
    <property type="entry name" value="ABC TRANSPORTER G FAMILY MEMBER 28"/>
    <property type="match status" value="1"/>
</dbReference>
<reference evidence="39" key="1">
    <citation type="submission" date="2025-08" db="UniProtKB">
        <authorList>
            <consortium name="Ensembl"/>
        </authorList>
    </citation>
    <scope>IDENTIFICATION</scope>
</reference>
<evidence type="ECO:0000256" key="19">
    <source>
        <dbReference type="ARBA" id="ARBA00031839"/>
    </source>
</evidence>
<evidence type="ECO:0000256" key="5">
    <source>
        <dbReference type="ARBA" id="ARBA00019542"/>
    </source>
</evidence>
<evidence type="ECO:0000256" key="34">
    <source>
        <dbReference type="ARBA" id="ARBA00049205"/>
    </source>
</evidence>
<dbReference type="Ensembl" id="ENSCCRT00015052709.1">
    <property type="protein sequence ID" value="ENSCCRP00015050995.1"/>
    <property type="gene ID" value="ENSCCRG00015019444.1"/>
</dbReference>
<evidence type="ECO:0000256" key="2">
    <source>
        <dbReference type="ARBA" id="ARBA00004424"/>
    </source>
</evidence>
<keyword evidence="9 37" id="KW-0812">Transmembrane</keyword>
<comment type="catalytic activity">
    <reaction evidence="31">
        <text>pheophorbide a(in) + ATP + H2O = pheophorbide a(out) + ADP + phosphate + H(+)</text>
        <dbReference type="Rhea" id="RHEA:61360"/>
        <dbReference type="ChEBI" id="CHEBI:15377"/>
        <dbReference type="ChEBI" id="CHEBI:15378"/>
        <dbReference type="ChEBI" id="CHEBI:30616"/>
        <dbReference type="ChEBI" id="CHEBI:43474"/>
        <dbReference type="ChEBI" id="CHEBI:58687"/>
        <dbReference type="ChEBI" id="CHEBI:456216"/>
    </reaction>
    <physiologicalReaction direction="left-to-right" evidence="31">
        <dbReference type="Rhea" id="RHEA:61361"/>
    </physiologicalReaction>
</comment>
<evidence type="ECO:0000256" key="26">
    <source>
        <dbReference type="ARBA" id="ARBA00047542"/>
    </source>
</evidence>
<keyword evidence="11" id="KW-0067">ATP-binding</keyword>
<keyword evidence="13 37" id="KW-1133">Transmembrane helix</keyword>
<evidence type="ECO:0000256" key="36">
    <source>
        <dbReference type="ARBA" id="ARBA00052001"/>
    </source>
</evidence>
<evidence type="ECO:0000256" key="37">
    <source>
        <dbReference type="SAM" id="Phobius"/>
    </source>
</evidence>
<dbReference type="InterPro" id="IPR027417">
    <property type="entry name" value="P-loop_NTPase"/>
</dbReference>
<name>A0A8C1VEW8_CYPCA</name>
<feature type="transmembrane region" description="Helical" evidence="37">
    <location>
        <begin position="381"/>
        <end position="401"/>
    </location>
</feature>
<comment type="catalytic activity">
    <reaction evidence="25">
        <text>estrone 3-sulfate(in) + ATP + H2O = estrone 3-sulfate(out) + ADP + phosphate + H(+)</text>
        <dbReference type="Rhea" id="RHEA:61348"/>
        <dbReference type="ChEBI" id="CHEBI:15377"/>
        <dbReference type="ChEBI" id="CHEBI:15378"/>
        <dbReference type="ChEBI" id="CHEBI:30616"/>
        <dbReference type="ChEBI" id="CHEBI:43474"/>
        <dbReference type="ChEBI" id="CHEBI:60050"/>
        <dbReference type="ChEBI" id="CHEBI:456216"/>
    </reaction>
    <physiologicalReaction direction="left-to-right" evidence="25">
        <dbReference type="Rhea" id="RHEA:61349"/>
    </physiologicalReaction>
</comment>
<dbReference type="Pfam" id="PF01061">
    <property type="entry name" value="ABC2_membrane"/>
    <property type="match status" value="1"/>
</dbReference>
<evidence type="ECO:0000256" key="1">
    <source>
        <dbReference type="ARBA" id="ARBA00004225"/>
    </source>
</evidence>
<evidence type="ECO:0000256" key="10">
    <source>
        <dbReference type="ARBA" id="ARBA00022741"/>
    </source>
</evidence>
<dbReference type="InterPro" id="IPR003439">
    <property type="entry name" value="ABC_transporter-like_ATP-bd"/>
</dbReference>
<evidence type="ECO:0000256" key="28">
    <source>
        <dbReference type="ARBA" id="ARBA00047877"/>
    </source>
</evidence>
<feature type="domain" description="ABC transporter" evidence="38">
    <location>
        <begin position="51"/>
        <end position="289"/>
    </location>
</feature>
<keyword evidence="14" id="KW-0445">Lipid transport</keyword>
<evidence type="ECO:0000256" key="33">
    <source>
        <dbReference type="ARBA" id="ARBA00049018"/>
    </source>
</evidence>
<dbReference type="InterPro" id="IPR050352">
    <property type="entry name" value="ABCG_transporters"/>
</dbReference>
<evidence type="ECO:0000256" key="35">
    <source>
        <dbReference type="ARBA" id="ARBA00049490"/>
    </source>
</evidence>
<evidence type="ECO:0000256" key="7">
    <source>
        <dbReference type="ARBA" id="ARBA00022475"/>
    </source>
</evidence>
<comment type="subunit">
    <text evidence="22">Homodimer; disulfide-linked. The minimal functional unit is a homodimer, but the major oligomeric form in plasma membrane is a homotetramer with possibility of higher order oligomerization up to homododecamers.</text>
</comment>
<evidence type="ECO:0000256" key="20">
    <source>
        <dbReference type="ARBA" id="ARBA00031848"/>
    </source>
</evidence>
<keyword evidence="17" id="KW-1015">Disulfide bond</keyword>
<evidence type="ECO:0000256" key="32">
    <source>
        <dbReference type="ARBA" id="ARBA00048665"/>
    </source>
</evidence>
<dbReference type="Pfam" id="PF19055">
    <property type="entry name" value="ABC2_membrane_7"/>
    <property type="match status" value="1"/>
</dbReference>
<comment type="catalytic activity">
    <reaction evidence="30">
        <text>methotrexate(in) + ATP + H2O = methotrexate(out) + ADP + phosphate + H(+)</text>
        <dbReference type="Rhea" id="RHEA:61356"/>
        <dbReference type="ChEBI" id="CHEBI:15377"/>
        <dbReference type="ChEBI" id="CHEBI:15378"/>
        <dbReference type="ChEBI" id="CHEBI:30616"/>
        <dbReference type="ChEBI" id="CHEBI:43474"/>
        <dbReference type="ChEBI" id="CHEBI:50681"/>
        <dbReference type="ChEBI" id="CHEBI:456216"/>
    </reaction>
    <physiologicalReaction direction="left-to-right" evidence="30">
        <dbReference type="Rhea" id="RHEA:61357"/>
    </physiologicalReaction>
</comment>
<dbReference type="InterPro" id="IPR043926">
    <property type="entry name" value="ABCG_dom"/>
</dbReference>
<dbReference type="GO" id="GO:0008559">
    <property type="term" value="F:ABC-type xenobiotic transporter activity"/>
    <property type="evidence" value="ECO:0007669"/>
    <property type="project" value="UniProtKB-EC"/>
</dbReference>
<evidence type="ECO:0000256" key="24">
    <source>
        <dbReference type="ARBA" id="ARBA00047354"/>
    </source>
</evidence>
<evidence type="ECO:0000256" key="8">
    <source>
        <dbReference type="ARBA" id="ARBA00022553"/>
    </source>
</evidence>
<evidence type="ECO:0000313" key="40">
    <source>
        <dbReference type="Proteomes" id="UP000694700"/>
    </source>
</evidence>
<dbReference type="Gene3D" id="3.40.50.300">
    <property type="entry name" value="P-loop containing nucleotide triphosphate hydrolases"/>
    <property type="match status" value="1"/>
</dbReference>
<evidence type="ECO:0000256" key="18">
    <source>
        <dbReference type="ARBA" id="ARBA00023180"/>
    </source>
</evidence>
<comment type="catalytic activity">
    <reaction evidence="24">
        <text>sphing-4-enine 1-phosphate(in) + ATP + H2O = sphing-4-enine 1-phosphate(out) + ADP + phosphate + H(+)</text>
        <dbReference type="Rhea" id="RHEA:38951"/>
        <dbReference type="ChEBI" id="CHEBI:15377"/>
        <dbReference type="ChEBI" id="CHEBI:15378"/>
        <dbReference type="ChEBI" id="CHEBI:30616"/>
        <dbReference type="ChEBI" id="CHEBI:43474"/>
        <dbReference type="ChEBI" id="CHEBI:60119"/>
        <dbReference type="ChEBI" id="CHEBI:456216"/>
    </reaction>
    <physiologicalReaction direction="left-to-right" evidence="24">
        <dbReference type="Rhea" id="RHEA:38952"/>
    </physiologicalReaction>
</comment>
<dbReference type="SMART" id="SM00382">
    <property type="entry name" value="AAA"/>
    <property type="match status" value="1"/>
</dbReference>
<comment type="catalytic activity">
    <reaction evidence="23">
        <text>dehydroepiandrosterone 3-sulfate(in) + ATP + H2O = dehydroepiandrosterone 3-sulfate(out) + ADP + phosphate + H(+)</text>
        <dbReference type="Rhea" id="RHEA:61364"/>
        <dbReference type="ChEBI" id="CHEBI:15377"/>
        <dbReference type="ChEBI" id="CHEBI:15378"/>
        <dbReference type="ChEBI" id="CHEBI:30616"/>
        <dbReference type="ChEBI" id="CHEBI:43474"/>
        <dbReference type="ChEBI" id="CHEBI:57905"/>
        <dbReference type="ChEBI" id="CHEBI:456216"/>
    </reaction>
    <physiologicalReaction direction="left-to-right" evidence="23">
        <dbReference type="Rhea" id="RHEA:61365"/>
    </physiologicalReaction>
</comment>
<sequence length="641" mass="71161">MTDNAVFEHDQITEETGKNGMSGSNVIAMELIKKQHGATVSFHSIRYRVEQKSGSICRRTTVHKEILVDLNGIMRPGLNAILGPTGSGKSSFLDVLAARKDPAGLSGEVLINGALQPPNFKCLSGYVVQDDIVMGTLTVRENLCFSAALRLSSQISPREKEARVNHLISELALNKVADAKVGTQLIRGISGGERKRTSIGMELIIDPSVLFLDEPTTGLDASTAYSVLLLLKRMAGQGRTIIMSIHQPRYSIYRLFDSLTLLVNGKQVYHGPTQDALDYFANIGYACEAHNNPADFFLDIINGSSAAVNMTKIQNNGGTCVVNNFFARSLKAELERITRAKDNNIKAKCHTITYNSSFFHQLRWVLWRTFWNLMLNPQTSVAQLAVTTLMAAIVGAIFYGVKDDQSGIQNRFGVLFFITTNQCFSTLSAAELFITERKLFIHEYTSGYYRVSVYFLSKILSDIITQRTVPTILFTCVVYFMIGLKPTVAAFFIFMLTVILVSCAAVSMTMAISADQSVVAVANIFMTISFIFMMIFSGLLVNLKSIMDWLSWLKYLSIPRYGLEALEINEFVGLKFCGNVSAVMSSPAADILMCTGEQHLTFQGIDYSSWGLWHNHIALTLMTLIFLIIAYIKLRFIPKFS</sequence>
<keyword evidence="7" id="KW-1003">Cell membrane</keyword>
<comment type="catalytic activity">
    <reaction evidence="36">
        <text>itaconate(in) + ATP + H2O = itaconate(out) + ADP + phosphate + H(+)</text>
        <dbReference type="Rhea" id="RHEA:82291"/>
        <dbReference type="ChEBI" id="CHEBI:15377"/>
        <dbReference type="ChEBI" id="CHEBI:15378"/>
        <dbReference type="ChEBI" id="CHEBI:17240"/>
        <dbReference type="ChEBI" id="CHEBI:30616"/>
        <dbReference type="ChEBI" id="CHEBI:43474"/>
        <dbReference type="ChEBI" id="CHEBI:456216"/>
    </reaction>
    <physiologicalReaction direction="left-to-right" evidence="36">
        <dbReference type="Rhea" id="RHEA:82292"/>
    </physiologicalReaction>
</comment>
<evidence type="ECO:0000256" key="25">
    <source>
        <dbReference type="ARBA" id="ARBA00047516"/>
    </source>
</evidence>
<dbReference type="PANTHER" id="PTHR48041:SF92">
    <property type="entry name" value="BROAD SUBSTRATE SPECIFICITY ATP-BINDING CASSETTE TRANSPORTER ABCG2"/>
    <property type="match status" value="1"/>
</dbReference>
<dbReference type="GO" id="GO:0016887">
    <property type="term" value="F:ATP hydrolysis activity"/>
    <property type="evidence" value="ECO:0007669"/>
    <property type="project" value="InterPro"/>
</dbReference>
<keyword evidence="15" id="KW-0496">Mitochondrion</keyword>
<evidence type="ECO:0000256" key="11">
    <source>
        <dbReference type="ARBA" id="ARBA00022840"/>
    </source>
</evidence>
<evidence type="ECO:0000313" key="39">
    <source>
        <dbReference type="Ensembl" id="ENSCCRP00015050995.1"/>
    </source>
</evidence>
<comment type="catalytic activity">
    <reaction evidence="32">
        <text>urate(in) + ATP + H2O = urate(out) + ADP + phosphate + H(+)</text>
        <dbReference type="Rhea" id="RHEA:16461"/>
        <dbReference type="ChEBI" id="CHEBI:15377"/>
        <dbReference type="ChEBI" id="CHEBI:15378"/>
        <dbReference type="ChEBI" id="CHEBI:17775"/>
        <dbReference type="ChEBI" id="CHEBI:30616"/>
        <dbReference type="ChEBI" id="CHEBI:43474"/>
        <dbReference type="ChEBI" id="CHEBI:456216"/>
    </reaction>
    <physiologicalReaction direction="left-to-right" evidence="32">
        <dbReference type="Rhea" id="RHEA:16462"/>
    </physiologicalReaction>
</comment>
<evidence type="ECO:0000256" key="30">
    <source>
        <dbReference type="ARBA" id="ARBA00048296"/>
    </source>
</evidence>
<organism evidence="39 40">
    <name type="scientific">Cyprinus carpio</name>
    <name type="common">Common carp</name>
    <dbReference type="NCBI Taxonomy" id="7962"/>
    <lineage>
        <taxon>Eukaryota</taxon>
        <taxon>Metazoa</taxon>
        <taxon>Chordata</taxon>
        <taxon>Craniata</taxon>
        <taxon>Vertebrata</taxon>
        <taxon>Euteleostomi</taxon>
        <taxon>Actinopterygii</taxon>
        <taxon>Neopterygii</taxon>
        <taxon>Teleostei</taxon>
        <taxon>Ostariophysi</taxon>
        <taxon>Cypriniformes</taxon>
        <taxon>Cyprinidae</taxon>
        <taxon>Cyprininae</taxon>
        <taxon>Cyprinus</taxon>
    </lineage>
</organism>
<feature type="transmembrane region" description="Helical" evidence="37">
    <location>
        <begin position="612"/>
        <end position="632"/>
    </location>
</feature>
<evidence type="ECO:0000256" key="31">
    <source>
        <dbReference type="ARBA" id="ARBA00048455"/>
    </source>
</evidence>
<comment type="catalytic activity">
    <reaction evidence="35">
        <text>5,7-dimethyl-2-methylamino-4-(3-pyridylmethyl)-1,3-benzothiazol-6-yl beta-D-glucuronate(in) + ATP + H2O = 5,7-dimethyl-2-methylamino-4-(3-pyridylmethyl)-1,3-benzothiazol-6-yl beta-D-glucuronate(out) + ADP + phosphate + H(+)</text>
        <dbReference type="Rhea" id="RHEA:61384"/>
        <dbReference type="ChEBI" id="CHEBI:15377"/>
        <dbReference type="ChEBI" id="CHEBI:15378"/>
        <dbReference type="ChEBI" id="CHEBI:30616"/>
        <dbReference type="ChEBI" id="CHEBI:43474"/>
        <dbReference type="ChEBI" id="CHEBI:144584"/>
        <dbReference type="ChEBI" id="CHEBI:456216"/>
    </reaction>
    <physiologicalReaction direction="left-to-right" evidence="35">
        <dbReference type="Rhea" id="RHEA:61385"/>
    </physiologicalReaction>
</comment>
<keyword evidence="18" id="KW-0325">Glycoprotein</keyword>
<keyword evidence="10" id="KW-0547">Nucleotide-binding</keyword>
<dbReference type="InterPro" id="IPR003593">
    <property type="entry name" value="AAA+_ATPase"/>
</dbReference>
<dbReference type="EC" id="7.6.2.2" evidence="4"/>
<evidence type="ECO:0000256" key="6">
    <source>
        <dbReference type="ARBA" id="ARBA00022448"/>
    </source>
</evidence>
<feature type="transmembrane region" description="Helical" evidence="37">
    <location>
        <begin position="488"/>
        <end position="506"/>
    </location>
</feature>
<dbReference type="Pfam" id="PF00005">
    <property type="entry name" value="ABC_tran"/>
    <property type="match status" value="1"/>
</dbReference>
<dbReference type="SUPFAM" id="SSF52540">
    <property type="entry name" value="P-loop containing nucleoside triphosphate hydrolases"/>
    <property type="match status" value="1"/>
</dbReference>
<keyword evidence="12" id="KW-1278">Translocase</keyword>
<comment type="catalytic activity">
    <reaction evidence="33">
        <text>4-methylumbelliferone sulfate(in) + ATP + H2O = 4-methylumbelliferone sulfate(out) + ADP + phosphate + H(+)</text>
        <dbReference type="Rhea" id="RHEA:61368"/>
        <dbReference type="ChEBI" id="CHEBI:15377"/>
        <dbReference type="ChEBI" id="CHEBI:15378"/>
        <dbReference type="ChEBI" id="CHEBI:30616"/>
        <dbReference type="ChEBI" id="CHEBI:43474"/>
        <dbReference type="ChEBI" id="CHEBI:144581"/>
        <dbReference type="ChEBI" id="CHEBI:456216"/>
    </reaction>
    <physiologicalReaction direction="left-to-right" evidence="33">
        <dbReference type="Rhea" id="RHEA:61369"/>
    </physiologicalReaction>
</comment>
<dbReference type="GO" id="GO:0031966">
    <property type="term" value="C:mitochondrial membrane"/>
    <property type="evidence" value="ECO:0007669"/>
    <property type="project" value="UniProtKB-SubCell"/>
</dbReference>
<comment type="catalytic activity">
    <reaction evidence="27">
        <text>17beta-estradiol 17-O-(beta-D-glucuronate)(in) + ATP + H2O = 17beta-estradiol 17-O-(beta-D-glucuronate)(out) + ADP + phosphate + H(+)</text>
        <dbReference type="Rhea" id="RHEA:60128"/>
        <dbReference type="ChEBI" id="CHEBI:15377"/>
        <dbReference type="ChEBI" id="CHEBI:15378"/>
        <dbReference type="ChEBI" id="CHEBI:30616"/>
        <dbReference type="ChEBI" id="CHEBI:43474"/>
        <dbReference type="ChEBI" id="CHEBI:82961"/>
        <dbReference type="ChEBI" id="CHEBI:456216"/>
    </reaction>
    <physiologicalReaction direction="left-to-right" evidence="27">
        <dbReference type="Rhea" id="RHEA:60129"/>
    </physiologicalReaction>
</comment>
<evidence type="ECO:0000256" key="15">
    <source>
        <dbReference type="ARBA" id="ARBA00023128"/>
    </source>
</evidence>
<dbReference type="GO" id="GO:0015562">
    <property type="term" value="F:efflux transmembrane transporter activity"/>
    <property type="evidence" value="ECO:0007669"/>
    <property type="project" value="UniProtKB-ARBA"/>
</dbReference>
<dbReference type="GO" id="GO:0032217">
    <property type="term" value="F:riboflavin transmembrane transporter activity"/>
    <property type="evidence" value="ECO:0007669"/>
    <property type="project" value="TreeGrafter"/>
</dbReference>
<comment type="catalytic activity">
    <reaction evidence="28">
        <text>4-methylumbelliferone beta-D-glucuronate(in) + ATP + H2O = 4-methylumbelliferone beta-D-glucuronate(out) + ADP + phosphate + H(+)</text>
        <dbReference type="Rhea" id="RHEA:61372"/>
        <dbReference type="ChEBI" id="CHEBI:15377"/>
        <dbReference type="ChEBI" id="CHEBI:15378"/>
        <dbReference type="ChEBI" id="CHEBI:30616"/>
        <dbReference type="ChEBI" id="CHEBI:43474"/>
        <dbReference type="ChEBI" id="CHEBI:144582"/>
        <dbReference type="ChEBI" id="CHEBI:456216"/>
    </reaction>
    <physiologicalReaction direction="left-to-right" evidence="28">
        <dbReference type="Rhea" id="RHEA:61373"/>
    </physiologicalReaction>
</comment>
<evidence type="ECO:0000256" key="14">
    <source>
        <dbReference type="ARBA" id="ARBA00023055"/>
    </source>
</evidence>
<feature type="transmembrane region" description="Helical" evidence="37">
    <location>
        <begin position="464"/>
        <end position="482"/>
    </location>
</feature>
<evidence type="ECO:0000256" key="13">
    <source>
        <dbReference type="ARBA" id="ARBA00022989"/>
    </source>
</evidence>
<comment type="catalytic activity">
    <reaction evidence="34">
        <text>indoxyl sulfate(in) + ATP + H2O = indoxyl sulfate(out) + ADP + phosphate + H(+)</text>
        <dbReference type="Rhea" id="RHEA:61332"/>
        <dbReference type="ChEBI" id="CHEBI:15377"/>
        <dbReference type="ChEBI" id="CHEBI:15378"/>
        <dbReference type="ChEBI" id="CHEBI:30616"/>
        <dbReference type="ChEBI" id="CHEBI:43474"/>
        <dbReference type="ChEBI" id="CHEBI:144643"/>
        <dbReference type="ChEBI" id="CHEBI:456216"/>
    </reaction>
    <physiologicalReaction direction="left-to-right" evidence="34">
        <dbReference type="Rhea" id="RHEA:61333"/>
    </physiologicalReaction>
</comment>
<evidence type="ECO:0000256" key="16">
    <source>
        <dbReference type="ARBA" id="ARBA00023136"/>
    </source>
</evidence>
<comment type="similarity">
    <text evidence="3">Belongs to the ABC transporter superfamily. ABCG family. Eye pigment precursor importer (TC 3.A.1.204) subfamily.</text>
</comment>
<evidence type="ECO:0000256" key="22">
    <source>
        <dbReference type="ARBA" id="ARBA00046614"/>
    </source>
</evidence>
<dbReference type="AlphaFoldDB" id="A0A8C1VEW8"/>
<feature type="transmembrane region" description="Helical" evidence="37">
    <location>
        <begin position="518"/>
        <end position="541"/>
    </location>
</feature>
<keyword evidence="16 37" id="KW-0472">Membrane</keyword>
<evidence type="ECO:0000256" key="17">
    <source>
        <dbReference type="ARBA" id="ARBA00023157"/>
    </source>
</evidence>
<keyword evidence="6" id="KW-0813">Transport</keyword>